<proteinExistence type="predicted"/>
<dbReference type="KEGG" id="aviv:LF296_12640"/>
<organism evidence="1 2">
    <name type="scientific">Acinetobacter vivianii</name>
    <dbReference type="NCBI Taxonomy" id="1776742"/>
    <lineage>
        <taxon>Bacteria</taxon>
        <taxon>Pseudomonadati</taxon>
        <taxon>Pseudomonadota</taxon>
        <taxon>Gammaproteobacteria</taxon>
        <taxon>Moraxellales</taxon>
        <taxon>Moraxellaceae</taxon>
        <taxon>Acinetobacter</taxon>
    </lineage>
</organism>
<protein>
    <submittedName>
        <fullName evidence="1">Uncharacterized protein</fullName>
    </submittedName>
</protein>
<reference evidence="1" key="1">
    <citation type="journal article" date="2022" name="Front Environ Sci">
        <title>Complete genome sequence analysis of a novel alkane-degrading bacterial strain, Acinetobacter vivianii KJ-1, and its diesel degradation ability.</title>
        <authorList>
            <person name="Zhang Y."/>
            <person name="Song F."/>
            <person name="Wang J."/>
            <person name="Zhao Q."/>
            <person name="Zheng L."/>
            <person name="Wang Z."/>
            <person name="Zhang X."/>
            <person name="Gao Y."/>
            <person name="Chen G."/>
            <person name="Huang Y."/>
        </authorList>
    </citation>
    <scope>NUCLEOTIDE SEQUENCE</scope>
    <source>
        <strain evidence="1">KJ-1</strain>
    </source>
</reference>
<accession>A0AAJ6NGT9</accession>
<dbReference type="RefSeq" id="WP_272654568.1">
    <property type="nucleotide sequence ID" value="NZ_CP085083.1"/>
</dbReference>
<reference evidence="1" key="2">
    <citation type="submission" date="2023-02" db="EMBL/GenBank/DDBJ databases">
        <authorList>
            <person name="Huang Y."/>
            <person name="Zhang Y."/>
            <person name="Zhang T."/>
            <person name="Wang J."/>
        </authorList>
    </citation>
    <scope>NUCLEOTIDE SEQUENCE</scope>
    <source>
        <strain evidence="1">KJ-1</strain>
    </source>
</reference>
<dbReference type="EMBL" id="CP085083">
    <property type="protein sequence ID" value="WDZ50167.1"/>
    <property type="molecule type" value="Genomic_DNA"/>
</dbReference>
<evidence type="ECO:0000313" key="2">
    <source>
        <dbReference type="Proteomes" id="UP001199528"/>
    </source>
</evidence>
<dbReference type="AlphaFoldDB" id="A0AAJ6NGT9"/>
<evidence type="ECO:0000313" key="1">
    <source>
        <dbReference type="EMBL" id="WDZ50167.1"/>
    </source>
</evidence>
<name>A0AAJ6NGT9_9GAMM</name>
<gene>
    <name evidence="1" type="ORF">LF296_12640</name>
</gene>
<dbReference type="Proteomes" id="UP001199528">
    <property type="component" value="Chromosome"/>
</dbReference>
<sequence>MAAENKVKFICSANLNAPQLTNSFGVMISVLDAALVNGVTLPSLASATIDGANVILNFGVNHNLKLFQVLKLSGFAPAALNGEFRVIGVPSTATVAIELPAGVTSITTLGTAIIAPLGYEKTYSATNKGAYRNANTSAEHRPFLRVDNGLDPVYNSTYAKYAKVGVLLTMSSIDDLSGDQIPFDSSAPTKNWSGAGSGTSGYNGWAKWYYARSSDPYASSTDSASPAEGSRPWMIVGDETAFYLITTTTPTTSRKILYGFGLYENYLDTAVIPYFLASTLFYSTIGTSLDLSANSSASTLPFLFGLSQSSVLIFNNVGKSTQDLAVSQHGLFTSGRTDTYANTFVVRPYVLVSSNYIVGSAPHIRYIDKQRNDPVFSGVSFDNTMYALDSVMAVGGTDGRIAFNLGRLQ</sequence>